<name>A0A4C1YSH9_EUMVA</name>
<evidence type="ECO:0000313" key="1">
    <source>
        <dbReference type="EMBL" id="GBP77387.1"/>
    </source>
</evidence>
<dbReference type="EMBL" id="BGZK01001329">
    <property type="protein sequence ID" value="GBP77387.1"/>
    <property type="molecule type" value="Genomic_DNA"/>
</dbReference>
<gene>
    <name evidence="1" type="ORF">EVAR_90610_1</name>
</gene>
<evidence type="ECO:0000313" key="2">
    <source>
        <dbReference type="Proteomes" id="UP000299102"/>
    </source>
</evidence>
<dbReference type="AlphaFoldDB" id="A0A4C1YSH9"/>
<proteinExistence type="predicted"/>
<sequence length="101" mass="11754">MVMSQTHKILHEDLEVRKVCTPRIPHNLTKAQKPRCINWCHEIMQRFGGSGSNAVYDMVKVTKTLRIRDDGATHTQQPRRTGARKAIRSKYTHKSLVCYRH</sequence>
<protein>
    <submittedName>
        <fullName evidence="1">Uncharacterized protein</fullName>
    </submittedName>
</protein>
<comment type="caution">
    <text evidence="1">The sequence shown here is derived from an EMBL/GenBank/DDBJ whole genome shotgun (WGS) entry which is preliminary data.</text>
</comment>
<dbReference type="Proteomes" id="UP000299102">
    <property type="component" value="Unassembled WGS sequence"/>
</dbReference>
<dbReference type="OrthoDB" id="10017160at2759"/>
<accession>A0A4C1YSH9</accession>
<organism evidence="1 2">
    <name type="scientific">Eumeta variegata</name>
    <name type="common">Bagworm moth</name>
    <name type="synonym">Eumeta japonica</name>
    <dbReference type="NCBI Taxonomy" id="151549"/>
    <lineage>
        <taxon>Eukaryota</taxon>
        <taxon>Metazoa</taxon>
        <taxon>Ecdysozoa</taxon>
        <taxon>Arthropoda</taxon>
        <taxon>Hexapoda</taxon>
        <taxon>Insecta</taxon>
        <taxon>Pterygota</taxon>
        <taxon>Neoptera</taxon>
        <taxon>Endopterygota</taxon>
        <taxon>Lepidoptera</taxon>
        <taxon>Glossata</taxon>
        <taxon>Ditrysia</taxon>
        <taxon>Tineoidea</taxon>
        <taxon>Psychidae</taxon>
        <taxon>Oiketicinae</taxon>
        <taxon>Eumeta</taxon>
    </lineage>
</organism>
<keyword evidence="2" id="KW-1185">Reference proteome</keyword>
<reference evidence="1 2" key="1">
    <citation type="journal article" date="2019" name="Commun. Biol.">
        <title>The bagworm genome reveals a unique fibroin gene that provides high tensile strength.</title>
        <authorList>
            <person name="Kono N."/>
            <person name="Nakamura H."/>
            <person name="Ohtoshi R."/>
            <person name="Tomita M."/>
            <person name="Numata K."/>
            <person name="Arakawa K."/>
        </authorList>
    </citation>
    <scope>NUCLEOTIDE SEQUENCE [LARGE SCALE GENOMIC DNA]</scope>
</reference>